<protein>
    <recommendedName>
        <fullName evidence="1">RNA-dependent RNA polymerase</fullName>
        <ecNumber evidence="1">2.7.7.48</ecNumber>
    </recommendedName>
</protein>
<keyword evidence="1 3" id="KW-0696">RNA-directed RNA polymerase</keyword>
<dbReference type="GO" id="GO:0030422">
    <property type="term" value="P:siRNA processing"/>
    <property type="evidence" value="ECO:0007669"/>
    <property type="project" value="TreeGrafter"/>
</dbReference>
<keyword evidence="4" id="KW-1185">Reference proteome</keyword>
<comment type="catalytic activity">
    <reaction evidence="1">
        <text>RNA(n) + a ribonucleoside 5'-triphosphate = RNA(n+1) + diphosphate</text>
        <dbReference type="Rhea" id="RHEA:21248"/>
        <dbReference type="Rhea" id="RHEA-COMP:14527"/>
        <dbReference type="Rhea" id="RHEA-COMP:17342"/>
        <dbReference type="ChEBI" id="CHEBI:33019"/>
        <dbReference type="ChEBI" id="CHEBI:61557"/>
        <dbReference type="ChEBI" id="CHEBI:140395"/>
        <dbReference type="EC" id="2.7.7.48"/>
    </reaction>
</comment>
<evidence type="ECO:0000313" key="4">
    <source>
        <dbReference type="Proteomes" id="UP000188268"/>
    </source>
</evidence>
<proteinExistence type="inferred from homology"/>
<dbReference type="Proteomes" id="UP000188268">
    <property type="component" value="Unassembled WGS sequence"/>
</dbReference>
<dbReference type="PANTHER" id="PTHR23079:SF5">
    <property type="entry name" value="RNA-DEPENDENT RNA POLYMERASE 2"/>
    <property type="match status" value="1"/>
</dbReference>
<keyword evidence="1" id="KW-0694">RNA-binding</keyword>
<sequence length="232" mass="26352">MVWPMESRLETSVLFGINGLMHKGLLSGPTLDKEFFTMVEKEDKKYIAMALEELSWKEDCVSPSWITGKCHDIQNDYYAPQLELELDARLGSKIWALTITPSKFTDEDHNKLKDSMLRCKFKSLSAYQHTEVYEKVKVLLDQGVRIGGKSYEFLAYSVNQVRKKSSLWMVADGGISTGDFSAIKNVSKYAARMGQCFSQIENHCTGPSLQHILMHFLSPKNLPSIQEFHSGI</sequence>
<evidence type="ECO:0000256" key="1">
    <source>
        <dbReference type="RuleBase" id="RU363098"/>
    </source>
</evidence>
<dbReference type="PANTHER" id="PTHR23079">
    <property type="entry name" value="RNA-DEPENDENT RNA POLYMERASE"/>
    <property type="match status" value="1"/>
</dbReference>
<accession>A0A1R3HIZ6</accession>
<dbReference type="Pfam" id="PF05183">
    <property type="entry name" value="RdRP"/>
    <property type="match status" value="1"/>
</dbReference>
<feature type="domain" description="RDRP core" evidence="2">
    <location>
        <begin position="112"/>
        <end position="202"/>
    </location>
</feature>
<comment type="caution">
    <text evidence="3">The sequence shown here is derived from an EMBL/GenBank/DDBJ whole genome shotgun (WGS) entry which is preliminary data.</text>
</comment>
<gene>
    <name evidence="3" type="ORF">CCACVL1_19027</name>
</gene>
<dbReference type="OrthoDB" id="1602082at2759"/>
<keyword evidence="1" id="KW-0943">RNA-mediated gene silencing</keyword>
<dbReference type="AlphaFoldDB" id="A0A1R3HIZ6"/>
<dbReference type="STRING" id="210143.A0A1R3HIZ6"/>
<comment type="function">
    <text evidence="1">Probably involved in the RNA silencing pathway and required for the generation of small interfering RNAs (siRNAs).</text>
</comment>
<reference evidence="3 4" key="1">
    <citation type="submission" date="2013-09" db="EMBL/GenBank/DDBJ databases">
        <title>Corchorus capsularis genome sequencing.</title>
        <authorList>
            <person name="Alam M."/>
            <person name="Haque M.S."/>
            <person name="Islam M.S."/>
            <person name="Emdad E.M."/>
            <person name="Islam M.M."/>
            <person name="Ahmed B."/>
            <person name="Halim A."/>
            <person name="Hossen Q.M.M."/>
            <person name="Hossain M.Z."/>
            <person name="Ahmed R."/>
            <person name="Khan M.M."/>
            <person name="Islam R."/>
            <person name="Rashid M.M."/>
            <person name="Khan S.A."/>
            <person name="Rahman M.S."/>
            <person name="Alam M."/>
        </authorList>
    </citation>
    <scope>NUCLEOTIDE SEQUENCE [LARGE SCALE GENOMIC DNA]</scope>
    <source>
        <strain evidence="4">cv. CVL-1</strain>
        <tissue evidence="3">Whole seedling</tissue>
    </source>
</reference>
<keyword evidence="1" id="KW-0548">Nucleotidyltransferase</keyword>
<dbReference type="GO" id="GO:0003968">
    <property type="term" value="F:RNA-directed RNA polymerase activity"/>
    <property type="evidence" value="ECO:0007669"/>
    <property type="project" value="UniProtKB-KW"/>
</dbReference>
<dbReference type="GO" id="GO:0003723">
    <property type="term" value="F:RNA binding"/>
    <property type="evidence" value="ECO:0007669"/>
    <property type="project" value="UniProtKB-KW"/>
</dbReference>
<name>A0A1R3HIZ6_COCAP</name>
<evidence type="ECO:0000313" key="3">
    <source>
        <dbReference type="EMBL" id="OMO70273.1"/>
    </source>
</evidence>
<dbReference type="InterPro" id="IPR057596">
    <property type="entry name" value="RDRP_core"/>
</dbReference>
<dbReference type="EMBL" id="AWWV01011826">
    <property type="protein sequence ID" value="OMO70273.1"/>
    <property type="molecule type" value="Genomic_DNA"/>
</dbReference>
<organism evidence="3 4">
    <name type="scientific">Corchorus capsularis</name>
    <name type="common">Jute</name>
    <dbReference type="NCBI Taxonomy" id="210143"/>
    <lineage>
        <taxon>Eukaryota</taxon>
        <taxon>Viridiplantae</taxon>
        <taxon>Streptophyta</taxon>
        <taxon>Embryophyta</taxon>
        <taxon>Tracheophyta</taxon>
        <taxon>Spermatophyta</taxon>
        <taxon>Magnoliopsida</taxon>
        <taxon>eudicotyledons</taxon>
        <taxon>Gunneridae</taxon>
        <taxon>Pentapetalae</taxon>
        <taxon>rosids</taxon>
        <taxon>malvids</taxon>
        <taxon>Malvales</taxon>
        <taxon>Malvaceae</taxon>
        <taxon>Grewioideae</taxon>
        <taxon>Apeibeae</taxon>
        <taxon>Corchorus</taxon>
    </lineage>
</organism>
<dbReference type="InterPro" id="IPR007855">
    <property type="entry name" value="RDRP"/>
</dbReference>
<evidence type="ECO:0000259" key="2">
    <source>
        <dbReference type="Pfam" id="PF05183"/>
    </source>
</evidence>
<comment type="similarity">
    <text evidence="1">Belongs to the RdRP family.</text>
</comment>
<dbReference type="GO" id="GO:0031380">
    <property type="term" value="C:nuclear RNA-directed RNA polymerase complex"/>
    <property type="evidence" value="ECO:0007669"/>
    <property type="project" value="TreeGrafter"/>
</dbReference>
<dbReference type="Gramene" id="OMO70273">
    <property type="protein sequence ID" value="OMO70273"/>
    <property type="gene ID" value="CCACVL1_19027"/>
</dbReference>
<keyword evidence="1" id="KW-0808">Transferase</keyword>
<dbReference type="EC" id="2.7.7.48" evidence="1"/>